<dbReference type="Proteomes" id="UP001526166">
    <property type="component" value="Unassembled WGS sequence"/>
</dbReference>
<dbReference type="InterPro" id="IPR008719">
    <property type="entry name" value="N2O_reductase_NosL"/>
</dbReference>
<reference evidence="2 3" key="1">
    <citation type="submission" date="2022-10" db="EMBL/GenBank/DDBJ databases">
        <title>Sinirhodobacter sp. nov., isolated from ocean surface sediments.</title>
        <authorList>
            <person name="He W."/>
            <person name="Wang L."/>
            <person name="Zhang D.-F."/>
        </authorList>
    </citation>
    <scope>NUCLEOTIDE SEQUENCE [LARGE SCALE GENOMIC DNA]</scope>
    <source>
        <strain evidence="2 3">WL0115</strain>
    </source>
</reference>
<organism evidence="2 3">
    <name type="scientific">Sedimentimonas flavescens</name>
    <dbReference type="NCBI Taxonomy" id="2851012"/>
    <lineage>
        <taxon>Bacteria</taxon>
        <taxon>Pseudomonadati</taxon>
        <taxon>Pseudomonadota</taxon>
        <taxon>Alphaproteobacteria</taxon>
        <taxon>Rhodobacterales</taxon>
        <taxon>Rhodobacter group</taxon>
        <taxon>Sedimentimonas</taxon>
    </lineage>
</organism>
<dbReference type="Pfam" id="PF05573">
    <property type="entry name" value="NosL"/>
    <property type="match status" value="1"/>
</dbReference>
<dbReference type="SUPFAM" id="SSF160387">
    <property type="entry name" value="NosL/MerB-like"/>
    <property type="match status" value="1"/>
</dbReference>
<gene>
    <name evidence="2" type="ORF">OE699_14475</name>
</gene>
<protein>
    <submittedName>
        <fullName evidence="2">Nitrous oxide reductase accessory protein NosL</fullName>
    </submittedName>
</protein>
<evidence type="ECO:0000313" key="2">
    <source>
        <dbReference type="EMBL" id="MCV2880053.1"/>
    </source>
</evidence>
<name>A0ABT3A227_9RHOB</name>
<evidence type="ECO:0000313" key="3">
    <source>
        <dbReference type="Proteomes" id="UP001526166"/>
    </source>
</evidence>
<feature type="chain" id="PRO_5047333174" evidence="1">
    <location>
        <begin position="25"/>
        <end position="167"/>
    </location>
</feature>
<evidence type="ECO:0000256" key="1">
    <source>
        <dbReference type="SAM" id="SignalP"/>
    </source>
</evidence>
<keyword evidence="3" id="KW-1185">Reference proteome</keyword>
<comment type="caution">
    <text evidence="2">The sequence shown here is derived from an EMBL/GenBank/DDBJ whole genome shotgun (WGS) entry which is preliminary data.</text>
</comment>
<accession>A0ABT3A227</accession>
<dbReference type="PROSITE" id="PS51257">
    <property type="entry name" value="PROKAR_LIPOPROTEIN"/>
    <property type="match status" value="1"/>
</dbReference>
<dbReference type="RefSeq" id="WP_260012980.1">
    <property type="nucleotide sequence ID" value="NZ_JAOALJ010000002.1"/>
</dbReference>
<feature type="signal peptide" evidence="1">
    <location>
        <begin position="1"/>
        <end position="24"/>
    </location>
</feature>
<proteinExistence type="predicted"/>
<keyword evidence="1" id="KW-0732">Signal</keyword>
<dbReference type="EMBL" id="JAOWKW010000013">
    <property type="protein sequence ID" value="MCV2880053.1"/>
    <property type="molecule type" value="Genomic_DNA"/>
</dbReference>
<sequence>MCRRCHGPSRRQMIALLAAAPLLAACKPQSEGPEPIRWGRETCEICGMIISEPQYASEIRGGPDRKLVKFDDIGDAVNWLEEQPWKDAPDIEFWVMDYDSGTKGDAWMDARQAHYRAGMVSPMDYGFAAVRHPASDTVDYATMRVEVLKRGLTWRCVPGADGEGHRG</sequence>